<feature type="region of interest" description="Disordered" evidence="1">
    <location>
        <begin position="325"/>
        <end position="348"/>
    </location>
</feature>
<organism evidence="3 4">
    <name type="scientific">Spongisporangium articulatum</name>
    <dbReference type="NCBI Taxonomy" id="3362603"/>
    <lineage>
        <taxon>Bacteria</taxon>
        <taxon>Bacillati</taxon>
        <taxon>Actinomycetota</taxon>
        <taxon>Actinomycetes</taxon>
        <taxon>Kineosporiales</taxon>
        <taxon>Kineosporiaceae</taxon>
        <taxon>Spongisporangium</taxon>
    </lineage>
</organism>
<gene>
    <name evidence="3" type="ORF">ACIB24_18040</name>
</gene>
<evidence type="ECO:0000313" key="4">
    <source>
        <dbReference type="Proteomes" id="UP001612915"/>
    </source>
</evidence>
<accession>A0ABW8ASM3</accession>
<feature type="transmembrane region" description="Helical" evidence="2">
    <location>
        <begin position="299"/>
        <end position="319"/>
    </location>
</feature>
<dbReference type="InterPro" id="IPR021424">
    <property type="entry name" value="PorA"/>
</dbReference>
<keyword evidence="2" id="KW-0812">Transmembrane</keyword>
<feature type="compositionally biased region" description="Acidic residues" evidence="1">
    <location>
        <begin position="327"/>
        <end position="341"/>
    </location>
</feature>
<name>A0ABW8ASM3_9ACTN</name>
<dbReference type="Pfam" id="PF11271">
    <property type="entry name" value="PorA"/>
    <property type="match status" value="1"/>
</dbReference>
<keyword evidence="2" id="KW-0472">Membrane</keyword>
<evidence type="ECO:0000313" key="3">
    <source>
        <dbReference type="EMBL" id="MFI7588968.1"/>
    </source>
</evidence>
<sequence length="348" mass="38311">MRRLIGLALIGFGVFCVAFAIALPNFVYPRVAKVPENPQEKIVAKGTGLTVLVPALVVKGGNGLLTDQTVISTRYVQGQVPPNGSKVPDGQAFYRQAYNAFVDNPSIDPADTLLEANIEAASFDGFTGEATNCCGDYVIEDPTDDVGESVKHRGLVFKFPFKTERKNYEWWDSTIKATATARYDGTEKINGLVTYRFIQVITDEVVGTEAVPGAMVGSDEQSVNADRIYATKRTLWVEPNTGAVVKGAEDVNQRLSYEGKSAPIIYGHLEFTPETVQNEVDEYKPLAWRLAFVTTWGPVGGWVAGPILALIGITILYFGRTESRDWDEWDDDDEDEDDEADDRSFARS</sequence>
<keyword evidence="2" id="KW-1133">Transmembrane helix</keyword>
<evidence type="ECO:0000256" key="1">
    <source>
        <dbReference type="SAM" id="MobiDB-lite"/>
    </source>
</evidence>
<dbReference type="EMBL" id="JBITLV010000006">
    <property type="protein sequence ID" value="MFI7588968.1"/>
    <property type="molecule type" value="Genomic_DNA"/>
</dbReference>
<proteinExistence type="predicted"/>
<dbReference type="RefSeq" id="WP_398283202.1">
    <property type="nucleotide sequence ID" value="NZ_JBITLV010000006.1"/>
</dbReference>
<evidence type="ECO:0000256" key="2">
    <source>
        <dbReference type="SAM" id="Phobius"/>
    </source>
</evidence>
<dbReference type="Proteomes" id="UP001612915">
    <property type="component" value="Unassembled WGS sequence"/>
</dbReference>
<protein>
    <submittedName>
        <fullName evidence="3">DUF3068 domain-containing protein</fullName>
    </submittedName>
</protein>
<comment type="caution">
    <text evidence="3">The sequence shown here is derived from an EMBL/GenBank/DDBJ whole genome shotgun (WGS) entry which is preliminary data.</text>
</comment>
<keyword evidence="4" id="KW-1185">Reference proteome</keyword>
<reference evidence="3 4" key="1">
    <citation type="submission" date="2024-10" db="EMBL/GenBank/DDBJ databases">
        <title>The Natural Products Discovery Center: Release of the First 8490 Sequenced Strains for Exploring Actinobacteria Biosynthetic Diversity.</title>
        <authorList>
            <person name="Kalkreuter E."/>
            <person name="Kautsar S.A."/>
            <person name="Yang D."/>
            <person name="Bader C.D."/>
            <person name="Teijaro C.N."/>
            <person name="Fluegel L."/>
            <person name="Davis C.M."/>
            <person name="Simpson J.R."/>
            <person name="Lauterbach L."/>
            <person name="Steele A.D."/>
            <person name="Gui C."/>
            <person name="Meng S."/>
            <person name="Li G."/>
            <person name="Viehrig K."/>
            <person name="Ye F."/>
            <person name="Su P."/>
            <person name="Kiefer A.F."/>
            <person name="Nichols A."/>
            <person name="Cepeda A.J."/>
            <person name="Yan W."/>
            <person name="Fan B."/>
            <person name="Jiang Y."/>
            <person name="Adhikari A."/>
            <person name="Zheng C.-J."/>
            <person name="Schuster L."/>
            <person name="Cowan T.M."/>
            <person name="Smanski M.J."/>
            <person name="Chevrette M.G."/>
            <person name="De Carvalho L.P.S."/>
            <person name="Shen B."/>
        </authorList>
    </citation>
    <scope>NUCLEOTIDE SEQUENCE [LARGE SCALE GENOMIC DNA]</scope>
    <source>
        <strain evidence="3 4">NPDC049639</strain>
    </source>
</reference>